<evidence type="ECO:0000256" key="1">
    <source>
        <dbReference type="SAM" id="MobiDB-lite"/>
    </source>
</evidence>
<dbReference type="EMBL" id="HBJA01140924">
    <property type="protein sequence ID" value="CAE0837231.1"/>
    <property type="molecule type" value="Transcribed_RNA"/>
</dbReference>
<proteinExistence type="predicted"/>
<name>A0A7S4GHH1_9EUGL</name>
<gene>
    <name evidence="2" type="ORF">EGYM00163_LOCUS48601</name>
</gene>
<dbReference type="AlphaFoldDB" id="A0A7S4GHH1"/>
<accession>A0A7S4GHH1</accession>
<reference evidence="2" key="1">
    <citation type="submission" date="2021-01" db="EMBL/GenBank/DDBJ databases">
        <authorList>
            <person name="Corre E."/>
            <person name="Pelletier E."/>
            <person name="Niang G."/>
            <person name="Scheremetjew M."/>
            <person name="Finn R."/>
            <person name="Kale V."/>
            <person name="Holt S."/>
            <person name="Cochrane G."/>
            <person name="Meng A."/>
            <person name="Brown T."/>
            <person name="Cohen L."/>
        </authorList>
    </citation>
    <scope>NUCLEOTIDE SEQUENCE</scope>
    <source>
        <strain evidence="2">CCMP1594</strain>
    </source>
</reference>
<feature type="region of interest" description="Disordered" evidence="1">
    <location>
        <begin position="1"/>
        <end position="112"/>
    </location>
</feature>
<sequence length="112" mass="12300">MVSPSQNGPSGEPTPRPQEVHRPPVLPTNMAQSEAQDKAPTFFEMARGPLRPLTVPNRNTCGGARARENKRNQRNNVLLKAAKLLPRARAPRRVPPPPLSQEVWNAPLQSTG</sequence>
<feature type="compositionally biased region" description="Low complexity" evidence="1">
    <location>
        <begin position="77"/>
        <end position="88"/>
    </location>
</feature>
<protein>
    <submittedName>
        <fullName evidence="2">Uncharacterized protein</fullName>
    </submittedName>
</protein>
<evidence type="ECO:0000313" key="2">
    <source>
        <dbReference type="EMBL" id="CAE0837231.1"/>
    </source>
</evidence>
<organism evidence="2">
    <name type="scientific">Eutreptiella gymnastica</name>
    <dbReference type="NCBI Taxonomy" id="73025"/>
    <lineage>
        <taxon>Eukaryota</taxon>
        <taxon>Discoba</taxon>
        <taxon>Euglenozoa</taxon>
        <taxon>Euglenida</taxon>
        <taxon>Spirocuta</taxon>
        <taxon>Euglenophyceae</taxon>
        <taxon>Eutreptiales</taxon>
        <taxon>Eutreptiaceae</taxon>
        <taxon>Eutreptiella</taxon>
    </lineage>
</organism>